<feature type="compositionally biased region" description="Basic and acidic residues" evidence="1">
    <location>
        <begin position="55"/>
        <end position="78"/>
    </location>
</feature>
<gene>
    <name evidence="2" type="ORF">SLS62_004886</name>
</gene>
<protein>
    <submittedName>
        <fullName evidence="2">Uncharacterized protein</fullName>
    </submittedName>
</protein>
<sequence length="274" mass="30655">MSRLSTIPAAEGLERSGSALSNVSATTYHSFQDLELYEPGQSGTPYQDNEIPPPGEDRSKPAPGTGEKERREERRLQRQDSGYESIPSRSRSRTSRRAKERPPKEHRISTCSMPSAQAKSRSRPSLRRAARSNPTSRAGQSTASLYVVHPPPLTETYYHFPALEGLSGSPEEEDECTAPHSYPPPPQTTHYWTSDHTRRLEYAAIDAASQGVKGWFLKHVVPDCFVPKENRRIGFDDDCGSVRRYRLDLDCEETDEKTASSGGAKKKMGWLFGR</sequence>
<accession>A0AAN9YNW8</accession>
<name>A0AAN9YNW8_9PEZI</name>
<feature type="compositionally biased region" description="Polar residues" evidence="1">
    <location>
        <begin position="18"/>
        <end position="30"/>
    </location>
</feature>
<feature type="compositionally biased region" description="Polar residues" evidence="1">
    <location>
        <begin position="133"/>
        <end position="144"/>
    </location>
</feature>
<keyword evidence="3" id="KW-1185">Reference proteome</keyword>
<dbReference type="Proteomes" id="UP001320420">
    <property type="component" value="Unassembled WGS sequence"/>
</dbReference>
<evidence type="ECO:0000256" key="1">
    <source>
        <dbReference type="SAM" id="MobiDB-lite"/>
    </source>
</evidence>
<evidence type="ECO:0000313" key="3">
    <source>
        <dbReference type="Proteomes" id="UP001320420"/>
    </source>
</evidence>
<feature type="compositionally biased region" description="Basic residues" evidence="1">
    <location>
        <begin position="120"/>
        <end position="130"/>
    </location>
</feature>
<feature type="region of interest" description="Disordered" evidence="1">
    <location>
        <begin position="163"/>
        <end position="186"/>
    </location>
</feature>
<organism evidence="2 3">
    <name type="scientific">Diatrype stigma</name>
    <dbReference type="NCBI Taxonomy" id="117547"/>
    <lineage>
        <taxon>Eukaryota</taxon>
        <taxon>Fungi</taxon>
        <taxon>Dikarya</taxon>
        <taxon>Ascomycota</taxon>
        <taxon>Pezizomycotina</taxon>
        <taxon>Sordariomycetes</taxon>
        <taxon>Xylariomycetidae</taxon>
        <taxon>Xylariales</taxon>
        <taxon>Diatrypaceae</taxon>
        <taxon>Diatrype</taxon>
    </lineage>
</organism>
<feature type="region of interest" description="Disordered" evidence="1">
    <location>
        <begin position="1"/>
        <end position="146"/>
    </location>
</feature>
<reference evidence="2 3" key="1">
    <citation type="submission" date="2024-02" db="EMBL/GenBank/DDBJ databases">
        <title>De novo assembly and annotation of 12 fungi associated with fruit tree decline syndrome in Ontario, Canada.</title>
        <authorList>
            <person name="Sulman M."/>
            <person name="Ellouze W."/>
            <person name="Ilyukhin E."/>
        </authorList>
    </citation>
    <scope>NUCLEOTIDE SEQUENCE [LARGE SCALE GENOMIC DNA]</scope>
    <source>
        <strain evidence="2 3">M11/M66-122</strain>
    </source>
</reference>
<dbReference type="EMBL" id="JAKJXP020000031">
    <property type="protein sequence ID" value="KAK7753153.1"/>
    <property type="molecule type" value="Genomic_DNA"/>
</dbReference>
<proteinExistence type="predicted"/>
<feature type="compositionally biased region" description="Basic residues" evidence="1">
    <location>
        <begin position="90"/>
        <end position="99"/>
    </location>
</feature>
<evidence type="ECO:0000313" key="2">
    <source>
        <dbReference type="EMBL" id="KAK7753153.1"/>
    </source>
</evidence>
<dbReference type="AlphaFoldDB" id="A0AAN9YNW8"/>
<comment type="caution">
    <text evidence="2">The sequence shown here is derived from an EMBL/GenBank/DDBJ whole genome shotgun (WGS) entry which is preliminary data.</text>
</comment>